<organism evidence="1 2">
    <name type="scientific">Trichinella britovi</name>
    <name type="common">Parasitic roundworm</name>
    <dbReference type="NCBI Taxonomy" id="45882"/>
    <lineage>
        <taxon>Eukaryota</taxon>
        <taxon>Metazoa</taxon>
        <taxon>Ecdysozoa</taxon>
        <taxon>Nematoda</taxon>
        <taxon>Enoplea</taxon>
        <taxon>Dorylaimia</taxon>
        <taxon>Trichinellida</taxon>
        <taxon>Trichinellidae</taxon>
        <taxon>Trichinella</taxon>
    </lineage>
</organism>
<dbReference type="Proteomes" id="UP000054653">
    <property type="component" value="Unassembled WGS sequence"/>
</dbReference>
<comment type="caution">
    <text evidence="1">The sequence shown here is derived from an EMBL/GenBank/DDBJ whole genome shotgun (WGS) entry which is preliminary data.</text>
</comment>
<reference evidence="1 2" key="1">
    <citation type="submission" date="2015-01" db="EMBL/GenBank/DDBJ databases">
        <title>Evolution of Trichinella species and genotypes.</title>
        <authorList>
            <person name="Korhonen P.K."/>
            <person name="Edoardo P."/>
            <person name="Giuseppe L.R."/>
            <person name="Gasser R.B."/>
        </authorList>
    </citation>
    <scope>NUCLEOTIDE SEQUENCE [LARGE SCALE GENOMIC DNA]</scope>
    <source>
        <strain evidence="1">ISS120</strain>
    </source>
</reference>
<sequence length="51" mass="6107">MHSSHTEFEYTVTYSSAVHWLLYRTVLSHSQRRTFFVSQLFLRVPPSFESL</sequence>
<dbReference type="EMBL" id="JYDI01003204">
    <property type="protein sequence ID" value="KRY24301.1"/>
    <property type="molecule type" value="Genomic_DNA"/>
</dbReference>
<protein>
    <submittedName>
        <fullName evidence="1">Uncharacterized protein</fullName>
    </submittedName>
</protein>
<accession>A0A0V1AI42</accession>
<evidence type="ECO:0000313" key="2">
    <source>
        <dbReference type="Proteomes" id="UP000054653"/>
    </source>
</evidence>
<dbReference type="AlphaFoldDB" id="A0A0V1AI42"/>
<proteinExistence type="predicted"/>
<gene>
    <name evidence="1" type="ORF">T03_10780</name>
</gene>
<evidence type="ECO:0000313" key="1">
    <source>
        <dbReference type="EMBL" id="KRY24301.1"/>
    </source>
</evidence>
<keyword evidence="2" id="KW-1185">Reference proteome</keyword>
<name>A0A0V1AI42_TRIBR</name>